<dbReference type="SUPFAM" id="SSF49899">
    <property type="entry name" value="Concanavalin A-like lectins/glucanases"/>
    <property type="match status" value="1"/>
</dbReference>
<name>A0A8S1GR47_9PELO</name>
<dbReference type="PROSITE" id="PS51304">
    <property type="entry name" value="GALECTIN"/>
    <property type="match status" value="1"/>
</dbReference>
<dbReference type="OrthoDB" id="5784299at2759"/>
<sequence>MIGHGVSLVSFGNEFFNPQTPVNIPVRGFQEGSRLRLVLIPTHGPRFHVNLRTPGDIALHFNSRFDEQAVVANSTVGGGWQSEDRYAQPFQPNKIYTLEFQRSNGLIHITVNGHPFATFVERIPGHDVSSIEIEGDVHVHSAHVTH</sequence>
<dbReference type="PANTHER" id="PTHR11346:SF173">
    <property type="entry name" value="GALECTIN"/>
    <property type="match status" value="1"/>
</dbReference>
<reference evidence="4" key="1">
    <citation type="submission" date="2020-10" db="EMBL/GenBank/DDBJ databases">
        <authorList>
            <person name="Kikuchi T."/>
        </authorList>
    </citation>
    <scope>NUCLEOTIDE SEQUENCE</scope>
    <source>
        <strain evidence="4">NKZ352</strain>
    </source>
</reference>
<dbReference type="InterPro" id="IPR013320">
    <property type="entry name" value="ConA-like_dom_sf"/>
</dbReference>
<feature type="domain" description="Galectin" evidence="3">
    <location>
        <begin position="21"/>
        <end position="145"/>
    </location>
</feature>
<evidence type="ECO:0000259" key="3">
    <source>
        <dbReference type="PROSITE" id="PS51304"/>
    </source>
</evidence>
<dbReference type="InterPro" id="IPR001079">
    <property type="entry name" value="Galectin_CRD"/>
</dbReference>
<dbReference type="GO" id="GO:0030246">
    <property type="term" value="F:carbohydrate binding"/>
    <property type="evidence" value="ECO:0007669"/>
    <property type="project" value="UniProtKB-UniRule"/>
</dbReference>
<accession>A0A8S1GR47</accession>
<dbReference type="AlphaFoldDB" id="A0A8S1GR47"/>
<dbReference type="SMART" id="SM00276">
    <property type="entry name" value="GLECT"/>
    <property type="match status" value="1"/>
</dbReference>
<dbReference type="PANTHER" id="PTHR11346">
    <property type="entry name" value="GALECTIN"/>
    <property type="match status" value="1"/>
</dbReference>
<comment type="caution">
    <text evidence="4">The sequence shown here is derived from an EMBL/GenBank/DDBJ whole genome shotgun (WGS) entry which is preliminary data.</text>
</comment>
<gene>
    <name evidence="4" type="ORF">CAUJ_LOCUS1628</name>
</gene>
<organism evidence="4 5">
    <name type="scientific">Caenorhabditis auriculariae</name>
    <dbReference type="NCBI Taxonomy" id="2777116"/>
    <lineage>
        <taxon>Eukaryota</taxon>
        <taxon>Metazoa</taxon>
        <taxon>Ecdysozoa</taxon>
        <taxon>Nematoda</taxon>
        <taxon>Chromadorea</taxon>
        <taxon>Rhabditida</taxon>
        <taxon>Rhabditina</taxon>
        <taxon>Rhabditomorpha</taxon>
        <taxon>Rhabditoidea</taxon>
        <taxon>Rhabditidae</taxon>
        <taxon>Peloderinae</taxon>
        <taxon>Caenorhabditis</taxon>
    </lineage>
</organism>
<evidence type="ECO:0000256" key="2">
    <source>
        <dbReference type="RuleBase" id="RU102079"/>
    </source>
</evidence>
<dbReference type="InterPro" id="IPR044156">
    <property type="entry name" value="Galectin-like"/>
</dbReference>
<evidence type="ECO:0000313" key="5">
    <source>
        <dbReference type="Proteomes" id="UP000835052"/>
    </source>
</evidence>
<protein>
    <recommendedName>
        <fullName evidence="2">Galectin</fullName>
    </recommendedName>
</protein>
<dbReference type="Pfam" id="PF00337">
    <property type="entry name" value="Gal-bind_lectin"/>
    <property type="match status" value="1"/>
</dbReference>
<dbReference type="CDD" id="cd00070">
    <property type="entry name" value="GLECT"/>
    <property type="match status" value="1"/>
</dbReference>
<keyword evidence="1 2" id="KW-0430">Lectin</keyword>
<dbReference type="EMBL" id="CAJGYM010000003">
    <property type="protein sequence ID" value="CAD6185709.1"/>
    <property type="molecule type" value="Genomic_DNA"/>
</dbReference>
<dbReference type="SMART" id="SM00908">
    <property type="entry name" value="Gal-bind_lectin"/>
    <property type="match status" value="1"/>
</dbReference>
<evidence type="ECO:0000313" key="4">
    <source>
        <dbReference type="EMBL" id="CAD6185709.1"/>
    </source>
</evidence>
<dbReference type="GO" id="GO:0016936">
    <property type="term" value="F:galactoside binding"/>
    <property type="evidence" value="ECO:0007669"/>
    <property type="project" value="TreeGrafter"/>
</dbReference>
<dbReference type="Gene3D" id="2.60.120.200">
    <property type="match status" value="1"/>
</dbReference>
<proteinExistence type="predicted"/>
<evidence type="ECO:0000256" key="1">
    <source>
        <dbReference type="ARBA" id="ARBA00022734"/>
    </source>
</evidence>
<dbReference type="FunFam" id="2.60.120.200:FF:000244">
    <property type="entry name" value="Galectin"/>
    <property type="match status" value="1"/>
</dbReference>
<dbReference type="Proteomes" id="UP000835052">
    <property type="component" value="Unassembled WGS sequence"/>
</dbReference>
<keyword evidence="5" id="KW-1185">Reference proteome</keyword>